<dbReference type="EMBL" id="JBHTKN010000015">
    <property type="protein sequence ID" value="MFD1043827.1"/>
    <property type="molecule type" value="Genomic_DNA"/>
</dbReference>
<gene>
    <name evidence="6" type="ORF">ACFQ2N_15860</name>
</gene>
<comment type="caution">
    <text evidence="6">The sequence shown here is derived from an EMBL/GenBank/DDBJ whole genome shotgun (WGS) entry which is preliminary data.</text>
</comment>
<name>A0ABW3M0K0_9GAMM</name>
<comment type="cofactor">
    <cofactor evidence="1">
        <name>pyridoxal 5'-phosphate</name>
        <dbReference type="ChEBI" id="CHEBI:597326"/>
    </cofactor>
</comment>
<evidence type="ECO:0000256" key="3">
    <source>
        <dbReference type="ARBA" id="ARBA00011881"/>
    </source>
</evidence>
<reference evidence="7" key="1">
    <citation type="journal article" date="2019" name="Int. J. Syst. Evol. Microbiol.">
        <title>The Global Catalogue of Microorganisms (GCM) 10K type strain sequencing project: providing services to taxonomists for standard genome sequencing and annotation.</title>
        <authorList>
            <consortium name="The Broad Institute Genomics Platform"/>
            <consortium name="The Broad Institute Genome Sequencing Center for Infectious Disease"/>
            <person name="Wu L."/>
            <person name="Ma J."/>
        </authorList>
    </citation>
    <scope>NUCLEOTIDE SEQUENCE [LARGE SCALE GENOMIC DNA]</scope>
    <source>
        <strain evidence="7">CCUG 55854</strain>
    </source>
</reference>
<evidence type="ECO:0000313" key="6">
    <source>
        <dbReference type="EMBL" id="MFD1043827.1"/>
    </source>
</evidence>
<dbReference type="Gene3D" id="3.40.640.10">
    <property type="entry name" value="Type I PLP-dependent aspartate aminotransferase-like (Major domain)"/>
    <property type="match status" value="1"/>
</dbReference>
<keyword evidence="4" id="KW-0663">Pyridoxal phosphate</keyword>
<proteinExistence type="inferred from homology"/>
<evidence type="ECO:0000256" key="1">
    <source>
        <dbReference type="ARBA" id="ARBA00001933"/>
    </source>
</evidence>
<evidence type="ECO:0000313" key="7">
    <source>
        <dbReference type="Proteomes" id="UP001597033"/>
    </source>
</evidence>
<protein>
    <submittedName>
        <fullName evidence="6">Threonine aldolase family protein</fullName>
    </submittedName>
</protein>
<organism evidence="6 7">
    <name type="scientific">Pseudoxanthomonas kaohsiungensis</name>
    <dbReference type="NCBI Taxonomy" id="283923"/>
    <lineage>
        <taxon>Bacteria</taxon>
        <taxon>Pseudomonadati</taxon>
        <taxon>Pseudomonadota</taxon>
        <taxon>Gammaproteobacteria</taxon>
        <taxon>Lysobacterales</taxon>
        <taxon>Lysobacteraceae</taxon>
        <taxon>Pseudoxanthomonas</taxon>
    </lineage>
</organism>
<dbReference type="Proteomes" id="UP001597033">
    <property type="component" value="Unassembled WGS sequence"/>
</dbReference>
<dbReference type="PANTHER" id="PTHR48097:SF9">
    <property type="entry name" value="L-THREONINE ALDOLASE"/>
    <property type="match status" value="1"/>
</dbReference>
<evidence type="ECO:0000259" key="5">
    <source>
        <dbReference type="Pfam" id="PF01212"/>
    </source>
</evidence>
<dbReference type="InterPro" id="IPR015421">
    <property type="entry name" value="PyrdxlP-dep_Trfase_major"/>
</dbReference>
<sequence length="388" mass="41788">MDRRNFLAAGGLAMAAPMWPANGAAARPPGSTDPLHDPLLRIDLVSDGLDLDPGEYAAQLRQVVAAGAVDADNYSRGGVIGRLETLFAELLGKPAAMYVPTGTLANHLAVRRLAGDDRRVLVQAESHLYNDSGDGAQALSGLNLVPLAPGQATLRLADVQPWVERSRGGRVRNEVGVIAIETPVRRRDHAMADFSELERISAYAREQGIRLHLDGARLFTLPLHSGRPVTAYAALFDSVYVSLWKNFNGAGGAILAGSEAFIDGLFHQRRMFGGALPSAWPQVALVETYATRFEDDYARAWRAADELVAHLEASGRFRARRLPDGSSRFFLSVAGTAPDLLAERARGRGIVLASPHPDTGEFPVQVNPTLLRLPPAELARRMLGSLDG</sequence>
<dbReference type="Pfam" id="PF01212">
    <property type="entry name" value="Beta_elim_lyase"/>
    <property type="match status" value="1"/>
</dbReference>
<dbReference type="RefSeq" id="WP_162378239.1">
    <property type="nucleotide sequence ID" value="NZ_JBHTKN010000015.1"/>
</dbReference>
<dbReference type="PANTHER" id="PTHR48097">
    <property type="entry name" value="L-THREONINE ALDOLASE-RELATED"/>
    <property type="match status" value="1"/>
</dbReference>
<dbReference type="SUPFAM" id="SSF53383">
    <property type="entry name" value="PLP-dependent transferases"/>
    <property type="match status" value="1"/>
</dbReference>
<dbReference type="InterPro" id="IPR015424">
    <property type="entry name" value="PyrdxlP-dep_Trfase"/>
</dbReference>
<accession>A0ABW3M0K0</accession>
<feature type="domain" description="Aromatic amino acid beta-eliminating lyase/threonine aldolase" evidence="5">
    <location>
        <begin position="60"/>
        <end position="307"/>
    </location>
</feature>
<keyword evidence="7" id="KW-1185">Reference proteome</keyword>
<comment type="similarity">
    <text evidence="2">Belongs to the threonine aldolase family.</text>
</comment>
<comment type="subunit">
    <text evidence="3">Homotetramer.</text>
</comment>
<evidence type="ECO:0000256" key="2">
    <source>
        <dbReference type="ARBA" id="ARBA00006966"/>
    </source>
</evidence>
<dbReference type="InterPro" id="IPR001597">
    <property type="entry name" value="ArAA_b-elim_lyase/Thr_aldolase"/>
</dbReference>
<evidence type="ECO:0000256" key="4">
    <source>
        <dbReference type="ARBA" id="ARBA00022898"/>
    </source>
</evidence>